<feature type="compositionally biased region" description="Acidic residues" evidence="1">
    <location>
        <begin position="78"/>
        <end position="90"/>
    </location>
</feature>
<dbReference type="HOGENOM" id="CLU_505929_0_0_7"/>
<evidence type="ECO:0008006" key="5">
    <source>
        <dbReference type="Google" id="ProtNLM"/>
    </source>
</evidence>
<dbReference type="PATRIC" id="fig|929558.5.peg.1699"/>
<dbReference type="eggNOG" id="ENOG502Z9YV">
    <property type="taxonomic scope" value="Bacteria"/>
</dbReference>
<dbReference type="OrthoDB" id="9760233at2"/>
<keyword evidence="2" id="KW-0732">Signal</keyword>
<dbReference type="RefSeq" id="WP_008336451.1">
    <property type="nucleotide sequence ID" value="NZ_AFRZ01000001.1"/>
</dbReference>
<feature type="region of interest" description="Disordered" evidence="1">
    <location>
        <begin position="45"/>
        <end position="90"/>
    </location>
</feature>
<gene>
    <name evidence="3" type="ORF">SMGD1_1707</name>
</gene>
<organism evidence="3 4">
    <name type="scientific">Sulfurimonas gotlandica (strain DSM 19862 / JCM 16533 / GD1)</name>
    <dbReference type="NCBI Taxonomy" id="929558"/>
    <lineage>
        <taxon>Bacteria</taxon>
        <taxon>Pseudomonadati</taxon>
        <taxon>Campylobacterota</taxon>
        <taxon>Epsilonproteobacteria</taxon>
        <taxon>Campylobacterales</taxon>
        <taxon>Sulfurimonadaceae</taxon>
        <taxon>Sulfurimonas</taxon>
    </lineage>
</organism>
<name>B6BI79_SULGG</name>
<protein>
    <recommendedName>
        <fullName evidence="5">DUF3373 domain-containing protein</fullName>
    </recommendedName>
</protein>
<feature type="chain" id="PRO_5002841002" description="DUF3373 domain-containing protein" evidence="2">
    <location>
        <begin position="23"/>
        <end position="535"/>
    </location>
</feature>
<dbReference type="Proteomes" id="UP000006431">
    <property type="component" value="Unassembled WGS sequence"/>
</dbReference>
<proteinExistence type="predicted"/>
<feature type="compositionally biased region" description="Acidic residues" evidence="1">
    <location>
        <begin position="54"/>
        <end position="70"/>
    </location>
</feature>
<dbReference type="EMBL" id="AFRZ01000001">
    <property type="protein sequence ID" value="EHP30231.1"/>
    <property type="molecule type" value="Genomic_DNA"/>
</dbReference>
<accession>B6BI79</accession>
<sequence>MNKPLLLSLAAAALLTTTNVSAESMFERFQAMENEMAKLKKEISKLKAQKGETEDSEKADEKEDSEDKDEVADKEKSEADDEKEEKEEMDVEEEIAEIQESISELNKATSGNHLKFGVDYRFTLENLNYKMADGSEANNDAFMTNRLWLNMDWLATKNLSFNGQLAYNKAFGQRSGASTPANASFEGFDWISNENAYDDTLRVRSAYFLYRNSTFIGTSVPWTFSVGRRPSTNGHLISLRDDDKPSSPMGHTINVEFDGLSSKFSFDKWVDGMYVKLCAGRGMSNAAPKFNSTPYTSVTSDNTNIDLIGLIFAPYNNGQYSVSTQYYYANNLIDVKNTADYTQGFDTVGGLHSMTANFVINGIGHEISDFLDDTTFFVSGAMSITNPNSDQRMLYGAMDSNMVATATGESKTGYSYWIGTQFPSLITDYGRWGLEYNHGSEYWRSITYGEDTNIGSKVAARGDAYEAYLTEYLIEDILSMQIRYTYIDYSHSGSNGFFGGTSGASMNMNTAIAFGQGANVVDTAQDIRFYLRYKY</sequence>
<reference evidence="3 4" key="1">
    <citation type="journal article" date="2012" name="Proc. Natl. Acad. Sci. U.S.A.">
        <title>Genome and physiology of a model Epsilonproteobacterium responsible for sulfide detoxification in marine oxygen depletion zones.</title>
        <authorList>
            <person name="Grote J."/>
            <person name="Schott T."/>
            <person name="Bruckner C.G."/>
            <person name="Glockner F.O."/>
            <person name="Jost G."/>
            <person name="Teeling H."/>
            <person name="Labrenz M."/>
            <person name="Jurgens K."/>
        </authorList>
    </citation>
    <scope>NUCLEOTIDE SEQUENCE [LARGE SCALE GENOMIC DNA]</scope>
    <source>
        <strain evidence="3 4">GD1</strain>
    </source>
</reference>
<comment type="caution">
    <text evidence="3">The sequence shown here is derived from an EMBL/GenBank/DDBJ whole genome shotgun (WGS) entry which is preliminary data.</text>
</comment>
<dbReference type="AlphaFoldDB" id="B6BI79"/>
<evidence type="ECO:0000256" key="2">
    <source>
        <dbReference type="SAM" id="SignalP"/>
    </source>
</evidence>
<evidence type="ECO:0000313" key="3">
    <source>
        <dbReference type="EMBL" id="EHP30231.1"/>
    </source>
</evidence>
<dbReference type="STRING" id="929558.SMGD1_1707"/>
<accession>H1FV37</accession>
<dbReference type="Pfam" id="PF11853">
    <property type="entry name" value="DUF3373"/>
    <property type="match status" value="1"/>
</dbReference>
<evidence type="ECO:0000256" key="1">
    <source>
        <dbReference type="SAM" id="MobiDB-lite"/>
    </source>
</evidence>
<dbReference type="InterPro" id="IPR021803">
    <property type="entry name" value="DUF3373"/>
</dbReference>
<keyword evidence="4" id="KW-1185">Reference proteome</keyword>
<feature type="signal peptide" evidence="2">
    <location>
        <begin position="1"/>
        <end position="22"/>
    </location>
</feature>
<evidence type="ECO:0000313" key="4">
    <source>
        <dbReference type="Proteomes" id="UP000006431"/>
    </source>
</evidence>